<accession>A0A2V5IFJ6</accession>
<evidence type="ECO:0000256" key="2">
    <source>
        <dbReference type="SAM" id="Phobius"/>
    </source>
</evidence>
<proteinExistence type="predicted"/>
<dbReference type="EMBL" id="KZ825479">
    <property type="protein sequence ID" value="PYI34012.1"/>
    <property type="molecule type" value="Genomic_DNA"/>
</dbReference>
<feature type="transmembrane region" description="Helical" evidence="2">
    <location>
        <begin position="179"/>
        <end position="199"/>
    </location>
</feature>
<evidence type="ECO:0008006" key="5">
    <source>
        <dbReference type="Google" id="ProtNLM"/>
    </source>
</evidence>
<feature type="region of interest" description="Disordered" evidence="1">
    <location>
        <begin position="86"/>
        <end position="105"/>
    </location>
</feature>
<reference evidence="3 4" key="1">
    <citation type="submission" date="2018-02" db="EMBL/GenBank/DDBJ databases">
        <title>The genomes of Aspergillus section Nigri reveals drivers in fungal speciation.</title>
        <authorList>
            <consortium name="DOE Joint Genome Institute"/>
            <person name="Vesth T.C."/>
            <person name="Nybo J."/>
            <person name="Theobald S."/>
            <person name="Brandl J."/>
            <person name="Frisvad J.C."/>
            <person name="Nielsen K.F."/>
            <person name="Lyhne E.K."/>
            <person name="Kogle M.E."/>
            <person name="Kuo A."/>
            <person name="Riley R."/>
            <person name="Clum A."/>
            <person name="Nolan M."/>
            <person name="Lipzen A."/>
            <person name="Salamov A."/>
            <person name="Henrissat B."/>
            <person name="Wiebenga A."/>
            <person name="De vries R.P."/>
            <person name="Grigoriev I.V."/>
            <person name="Mortensen U.H."/>
            <person name="Andersen M.R."/>
            <person name="Baker S.E."/>
        </authorList>
    </citation>
    <scope>NUCLEOTIDE SEQUENCE [LARGE SCALE GENOMIC DNA]</scope>
    <source>
        <strain evidence="3 4">CBS 114.80</strain>
    </source>
</reference>
<protein>
    <recommendedName>
        <fullName evidence="5">TM2 domain-containing protein</fullName>
    </recommendedName>
</protein>
<evidence type="ECO:0000313" key="3">
    <source>
        <dbReference type="EMBL" id="PYI34012.1"/>
    </source>
</evidence>
<keyword evidence="2" id="KW-0812">Transmembrane</keyword>
<keyword evidence="2" id="KW-1133">Transmembrane helix</keyword>
<feature type="compositionally biased region" description="Polar residues" evidence="1">
    <location>
        <begin position="90"/>
        <end position="103"/>
    </location>
</feature>
<keyword evidence="2" id="KW-0472">Membrane</keyword>
<organism evidence="3 4">
    <name type="scientific">Aspergillus indologenus CBS 114.80</name>
    <dbReference type="NCBI Taxonomy" id="1450541"/>
    <lineage>
        <taxon>Eukaryota</taxon>
        <taxon>Fungi</taxon>
        <taxon>Dikarya</taxon>
        <taxon>Ascomycota</taxon>
        <taxon>Pezizomycotina</taxon>
        <taxon>Eurotiomycetes</taxon>
        <taxon>Eurotiomycetidae</taxon>
        <taxon>Eurotiales</taxon>
        <taxon>Aspergillaceae</taxon>
        <taxon>Aspergillus</taxon>
        <taxon>Aspergillus subgen. Circumdati</taxon>
    </lineage>
</organism>
<sequence length="248" mass="27772">MSSQAQKMPANDAPITAEASDDFPEQLTGSPTQTPDETSSVPDLGAAIQYPPPPSYHSTNPPQYNRMGTQPTISSISIEPIAVEGIEEQPQPTTTSDGNPSARQNRRRYRFRLSRGCLDCVSMLRSAEFCKLEDEESLKPHDECYRNRARIAYIAGFLGWLGGFDHFVGHHWVLAVVKSTWLILFLVRLFLSDFLSIFIEWNPPLNLNKLDNAWRNAILVTSLWWPIDTVLWLTNVYSVPGCEGGGGF</sequence>
<name>A0A2V5IFJ6_9EURO</name>
<dbReference type="Proteomes" id="UP000248817">
    <property type="component" value="Unassembled WGS sequence"/>
</dbReference>
<evidence type="ECO:0000256" key="1">
    <source>
        <dbReference type="SAM" id="MobiDB-lite"/>
    </source>
</evidence>
<dbReference type="AlphaFoldDB" id="A0A2V5IFJ6"/>
<feature type="transmembrane region" description="Helical" evidence="2">
    <location>
        <begin position="151"/>
        <end position="173"/>
    </location>
</feature>
<feature type="region of interest" description="Disordered" evidence="1">
    <location>
        <begin position="1"/>
        <end position="70"/>
    </location>
</feature>
<keyword evidence="4" id="KW-1185">Reference proteome</keyword>
<evidence type="ECO:0000313" key="4">
    <source>
        <dbReference type="Proteomes" id="UP000248817"/>
    </source>
</evidence>
<gene>
    <name evidence="3" type="ORF">BP00DRAFT_423588</name>
</gene>
<feature type="compositionally biased region" description="Polar residues" evidence="1">
    <location>
        <begin position="27"/>
        <end position="41"/>
    </location>
</feature>